<dbReference type="AlphaFoldDB" id="A0A1C3H2Z4"/>
<evidence type="ECO:0000256" key="4">
    <source>
        <dbReference type="ARBA" id="ARBA00022840"/>
    </source>
</evidence>
<dbReference type="GO" id="GO:0005524">
    <property type="term" value="F:ATP binding"/>
    <property type="evidence" value="ECO:0007669"/>
    <property type="project" value="UniProtKB-KW"/>
</dbReference>
<sequence>MSLLTVENLRMQFGGLVAVDNVHFTLEPRQIAAIIGPNGAGKTTVFNCISGFYQPSGGQITLDGEDITGLPSHRIAQKGLTRTFQNIRLFREMTVLENLLVARHNHLDTRYWSGILHSRRYRNSERVAKEHAAKWLDTFELRAFANHEAGSLAYGQQRRLEIARCMMTAPRVLILDEPAAGLNPQETAALVTLIETLRDTHGISVLLIEHDMSLIMRVSEHIMVMENGRPIAYGSPDDIRNNPDVIKAYLGEA</sequence>
<protein>
    <submittedName>
        <fullName evidence="7">Branched-chain amino acid transport ATP-binding protein LivG (TC 3.A.1.4.1)</fullName>
    </submittedName>
</protein>
<keyword evidence="4 7" id="KW-0067">ATP-binding</keyword>
<dbReference type="InterPro" id="IPR017871">
    <property type="entry name" value="ABC_transporter-like_CS"/>
</dbReference>
<dbReference type="NCBIfam" id="NF008449">
    <property type="entry name" value="PRK11300.1"/>
    <property type="match status" value="1"/>
</dbReference>
<dbReference type="GO" id="GO:0015192">
    <property type="term" value="F:L-phenylalanine transmembrane transporter activity"/>
    <property type="evidence" value="ECO:0007669"/>
    <property type="project" value="TreeGrafter"/>
</dbReference>
<dbReference type="PROSITE" id="PS50893">
    <property type="entry name" value="ABC_TRANSPORTER_2"/>
    <property type="match status" value="1"/>
</dbReference>
<reference evidence="8" key="1">
    <citation type="submission" date="2016-04" db="EMBL/GenBank/DDBJ databases">
        <authorList>
            <person name="Tagini F."/>
        </authorList>
    </citation>
    <scope>NUCLEOTIDE SEQUENCE [LARGE SCALE GENOMIC DNA]</scope>
    <source>
        <strain evidence="8">CHUV0807</strain>
    </source>
</reference>
<dbReference type="GO" id="GO:0015808">
    <property type="term" value="P:L-alanine transport"/>
    <property type="evidence" value="ECO:0007669"/>
    <property type="project" value="TreeGrafter"/>
</dbReference>
<dbReference type="InterPro" id="IPR051120">
    <property type="entry name" value="ABC_AA/LPS_Transport"/>
</dbReference>
<evidence type="ECO:0000259" key="6">
    <source>
        <dbReference type="PROSITE" id="PS50893"/>
    </source>
</evidence>
<name>A0A1C3H2Z4_9GAMM</name>
<dbReference type="GO" id="GO:1903806">
    <property type="term" value="P:L-isoleucine import across plasma membrane"/>
    <property type="evidence" value="ECO:0007669"/>
    <property type="project" value="TreeGrafter"/>
</dbReference>
<dbReference type="GO" id="GO:1903805">
    <property type="term" value="P:L-valine import across plasma membrane"/>
    <property type="evidence" value="ECO:0007669"/>
    <property type="project" value="TreeGrafter"/>
</dbReference>
<evidence type="ECO:0000256" key="5">
    <source>
        <dbReference type="ARBA" id="ARBA00022970"/>
    </source>
</evidence>
<dbReference type="FunFam" id="3.40.50.300:FF:000421">
    <property type="entry name" value="Branched-chain amino acid ABC transporter ATP-binding protein"/>
    <property type="match status" value="1"/>
</dbReference>
<dbReference type="RefSeq" id="WP_048714690.1">
    <property type="nucleotide sequence ID" value="NZ_CAUPBE010000004.1"/>
</dbReference>
<comment type="similarity">
    <text evidence="1">Belongs to the ABC transporter superfamily.</text>
</comment>
<dbReference type="Pfam" id="PF00005">
    <property type="entry name" value="ABC_tran"/>
    <property type="match status" value="1"/>
</dbReference>
<dbReference type="PANTHER" id="PTHR45772">
    <property type="entry name" value="CONSERVED COMPONENT OF ABC TRANSPORTER FOR NATURAL AMINO ACIDS-RELATED"/>
    <property type="match status" value="1"/>
</dbReference>
<dbReference type="InterPro" id="IPR027417">
    <property type="entry name" value="P-loop_NTPase"/>
</dbReference>
<organism evidence="7 8">
    <name type="scientific">Cardiobacterium hominis</name>
    <dbReference type="NCBI Taxonomy" id="2718"/>
    <lineage>
        <taxon>Bacteria</taxon>
        <taxon>Pseudomonadati</taxon>
        <taxon>Pseudomonadota</taxon>
        <taxon>Gammaproteobacteria</taxon>
        <taxon>Cardiobacteriales</taxon>
        <taxon>Cardiobacteriaceae</taxon>
        <taxon>Cardiobacterium</taxon>
    </lineage>
</organism>
<evidence type="ECO:0000313" key="8">
    <source>
        <dbReference type="Proteomes" id="UP000190837"/>
    </source>
</evidence>
<dbReference type="EMBL" id="FKLO01000024">
    <property type="protein sequence ID" value="SAM59450.1"/>
    <property type="molecule type" value="Genomic_DNA"/>
</dbReference>
<proteinExistence type="inferred from homology"/>
<dbReference type="Pfam" id="PF12399">
    <property type="entry name" value="BCA_ABC_TP_C"/>
    <property type="match status" value="1"/>
</dbReference>
<dbReference type="InterPro" id="IPR003439">
    <property type="entry name" value="ABC_transporter-like_ATP-bd"/>
</dbReference>
<dbReference type="GO" id="GO:0015188">
    <property type="term" value="F:L-isoleucine transmembrane transporter activity"/>
    <property type="evidence" value="ECO:0007669"/>
    <property type="project" value="TreeGrafter"/>
</dbReference>
<dbReference type="InterPro" id="IPR032823">
    <property type="entry name" value="BCA_ABC_TP_C"/>
</dbReference>
<evidence type="ECO:0000256" key="3">
    <source>
        <dbReference type="ARBA" id="ARBA00022741"/>
    </source>
</evidence>
<dbReference type="GO" id="GO:0042941">
    <property type="term" value="P:D-alanine transmembrane transport"/>
    <property type="evidence" value="ECO:0007669"/>
    <property type="project" value="TreeGrafter"/>
</dbReference>
<evidence type="ECO:0000256" key="2">
    <source>
        <dbReference type="ARBA" id="ARBA00022448"/>
    </source>
</evidence>
<evidence type="ECO:0000256" key="1">
    <source>
        <dbReference type="ARBA" id="ARBA00005417"/>
    </source>
</evidence>
<dbReference type="PANTHER" id="PTHR45772:SF11">
    <property type="entry name" value="HIGH-AFFINITY BRANCHED-CHAIN AMINO ACID TRANSPORT ATP-BINDING PROTEIN LIVG"/>
    <property type="match status" value="1"/>
</dbReference>
<dbReference type="SUPFAM" id="SSF52540">
    <property type="entry name" value="P-loop containing nucleoside triphosphate hydrolases"/>
    <property type="match status" value="1"/>
</dbReference>
<dbReference type="Proteomes" id="UP000190837">
    <property type="component" value="Unassembled WGS sequence"/>
</dbReference>
<dbReference type="GO" id="GO:0005304">
    <property type="term" value="F:L-valine transmembrane transporter activity"/>
    <property type="evidence" value="ECO:0007669"/>
    <property type="project" value="TreeGrafter"/>
</dbReference>
<dbReference type="SMART" id="SM00382">
    <property type="entry name" value="AAA"/>
    <property type="match status" value="1"/>
</dbReference>
<dbReference type="CDD" id="cd03219">
    <property type="entry name" value="ABC_Mj1267_LivG_branched"/>
    <property type="match status" value="1"/>
</dbReference>
<keyword evidence="3" id="KW-0547">Nucleotide-binding</keyword>
<gene>
    <name evidence="7" type="ORF">CHUV0807_0560</name>
</gene>
<keyword evidence="5" id="KW-0029">Amino-acid transport</keyword>
<evidence type="ECO:0000313" key="7">
    <source>
        <dbReference type="EMBL" id="SAM59450.1"/>
    </source>
</evidence>
<dbReference type="GO" id="GO:0005886">
    <property type="term" value="C:plasma membrane"/>
    <property type="evidence" value="ECO:0007669"/>
    <property type="project" value="TreeGrafter"/>
</dbReference>
<dbReference type="Gene3D" id="3.40.50.300">
    <property type="entry name" value="P-loop containing nucleotide triphosphate hydrolases"/>
    <property type="match status" value="1"/>
</dbReference>
<dbReference type="GO" id="GO:0016887">
    <property type="term" value="F:ATP hydrolysis activity"/>
    <property type="evidence" value="ECO:0007669"/>
    <property type="project" value="InterPro"/>
</dbReference>
<accession>A0A1C3H2Z4</accession>
<dbReference type="InterPro" id="IPR003593">
    <property type="entry name" value="AAA+_ATPase"/>
</dbReference>
<keyword evidence="2" id="KW-0813">Transport</keyword>
<feature type="domain" description="ABC transporter" evidence="6">
    <location>
        <begin position="4"/>
        <end position="252"/>
    </location>
</feature>
<dbReference type="PROSITE" id="PS00211">
    <property type="entry name" value="ABC_TRANSPORTER_1"/>
    <property type="match status" value="1"/>
</dbReference>